<evidence type="ECO:0000259" key="1">
    <source>
        <dbReference type="PROSITE" id="PS51782"/>
    </source>
</evidence>
<proteinExistence type="predicted"/>
<dbReference type="Gene3D" id="2.160.20.10">
    <property type="entry name" value="Single-stranded right-handed beta-helix, Pectin lyase-like"/>
    <property type="match status" value="1"/>
</dbReference>
<protein>
    <submittedName>
        <fullName evidence="2">Hemagglutination activity domain-containing protein</fullName>
    </submittedName>
</protein>
<dbReference type="PANTHER" id="PTHR12338:SF5">
    <property type="entry name" value="ANTIGEN 43-RELATED"/>
    <property type="match status" value="1"/>
</dbReference>
<dbReference type="eggNOG" id="COG1652">
    <property type="taxonomic scope" value="Bacteria"/>
</dbReference>
<dbReference type="InterPro" id="IPR008638">
    <property type="entry name" value="FhaB/CdiA-like_TPS"/>
</dbReference>
<dbReference type="Gene3D" id="3.10.350.10">
    <property type="entry name" value="LysM domain"/>
    <property type="match status" value="1"/>
</dbReference>
<dbReference type="InterPro" id="IPR012334">
    <property type="entry name" value="Pectin_lyas_fold"/>
</dbReference>
<dbReference type="InterPro" id="IPR018392">
    <property type="entry name" value="LysM"/>
</dbReference>
<dbReference type="RefSeq" id="WP_015046257.1">
    <property type="nucleotide sequence ID" value="NC_018868.3"/>
</dbReference>
<dbReference type="HOGENOM" id="CLU_223427_0_0_6"/>
<dbReference type="PROSITE" id="PS51782">
    <property type="entry name" value="LYSM"/>
    <property type="match status" value="1"/>
</dbReference>
<dbReference type="SUPFAM" id="SSF51126">
    <property type="entry name" value="Pectin lyase-like"/>
    <property type="match status" value="1"/>
</dbReference>
<reference evidence="2 3" key="1">
    <citation type="journal article" date="2013" name="Genome Announc.">
        <title>Complete genome sequence of Simiduia agarivorans SA1(T), a marine bacterium able to degrade a variety of polysaccharides.</title>
        <authorList>
            <person name="Lin S.Y."/>
            <person name="Shieh W.Y."/>
            <person name="Chen J.S."/>
            <person name="Tang S.L."/>
        </authorList>
    </citation>
    <scope>NUCLEOTIDE SEQUENCE [LARGE SCALE GENOMIC DNA]</scope>
    <source>
        <strain evidence="3">DSM 21679 / JCM 13881 / BCRC 17597 / SA1</strain>
    </source>
</reference>
<organism evidence="2 3">
    <name type="scientific">Simiduia agarivorans (strain DSM 21679 / JCM 13881 / BCRC 17597 / SA1)</name>
    <dbReference type="NCBI Taxonomy" id="1117647"/>
    <lineage>
        <taxon>Bacteria</taxon>
        <taxon>Pseudomonadati</taxon>
        <taxon>Pseudomonadota</taxon>
        <taxon>Gammaproteobacteria</taxon>
        <taxon>Cellvibrionales</taxon>
        <taxon>Cellvibrionaceae</taxon>
        <taxon>Simiduia</taxon>
    </lineage>
</organism>
<dbReference type="InterPro" id="IPR011050">
    <property type="entry name" value="Pectin_lyase_fold/virulence"/>
</dbReference>
<sequence length="4178" mass="419602">MNAFNVRKALAKAINLHRLMMGGLVTGLVTYSSLPIAEPTGGNIVGGDGDISQNGSTTQVNQTSDLMAINWDTFNLAADEKVLYVQPSASALVLNRILDDNASTIHGSIESNGHVLLVNPNGVLFTETASVDVGGIAVSGLDINPADFMNGEYKLMGLADSGGSVINYGTINASSAALVGKRVENHGLIKADVVSLSAADEAVISFDADNMLGVQISRAVLEKESGVDSAVLNAGSIEGQRVLLDASVAKDLFDAAVNNTGTVVAKGINTTGGVIRLSATGGAVSVSGLLDASGTAGVGGEVFIQSDSSEVIGNIKAEGSSGGSVKVLGSEVTLRSASTISADGTDAGGAVLLGGGYRGSVDSSQGEISANTTVIESGAVVSASATGSGDGGLVVAWANENLEFLGELRATGAGEDGNGGEVETSGQQSVLLGGVVATEGGANGNAGEWTINPGYLEIGNENKIEANYLYVGTLQNELADGSVTISSNALASDGSLNGQDNTASGIRLLTDISIASSHTLTLEATGTPVGQQAGIYIGGNIQAIAGENPTLELISNANIDIAAGMQIDLNDGIFVASAQGSFTNFGIISADEIEINVGLSGNGSTNILGELYYNTGNQFSLDVDGGDGLDTFDISQISLPGGVWNRNNGNGRLRLQVSSTSIVRIADAEGFFTSASDVALDLAGVTDITVQQNGTALALSASGQSFEGFSSVATVSGANLTYQVVDLQGEEAVWITTANDAGSQLASTQVRVTALPNDSTGGILFERVAAASGFRRLRLSSEFESINLSTDASNQFNSIDFNLDDLEEIDGVSGGDTIIGGDSWQLTDAGAIASVSGASVTVLGVNSVASAGVVFGKVGADSLEFSGSTLTDTSTGIEYLSVSRVDAGAAIGDTLVVNDTSTWTLGTSDGAAVGATLSGVEFVGIDTASYSAGNHALTGSASVDNYQVTGANTLLANDMSFENIGEVVALDGNDQLSAGGAQVNVSVAVAERNGIEFTGLQTIANATVHAQTDLALTLGVADGDFTSAGLVFTGITAVSAETAVNLSVTGGSWTLSGASGAASSNGIGFTNLDNVDSSGSVLSGSDGNDAYSFTSIAGPITANGIAFTGVTTVNTRDGSDTVTGPTSGTINWVSLGDKAARYDGLVFNQIETLVDDRAGATLTATNGIDALSVGFTKNLITLNGVTFENASDYATLDLNGGGDQLNLAGNTVSVSEAGALALADGLAITNLTSAIGGAITLTDVNVQSLTLDLNDDFAYAGITFVNAERLAASNGSSITSTNASSIWGFGGDDLQLVGAITTVFEGFNNVTSAADSVNGGAVADQYTASANNLGFVLNGVSFSHAAGFDQVILNNGNLVADQATLAGTGADNRLLVASIEIDGVETAAVASLAGESGQSETYSVTGSGLLTTRGIDFSSLASVTAVGGADAATTSSDWTLLDAASQQARTQGITFTGLETAGGNFTGLDLSATTADLTYNGSQHSIDIAGASIRFDSNIQLTSLVGNGAGSLNVSGAQIQLDNAQNVALASGPSVTGISLFSNGSLLGSSVAEQFNWDGTTLTLAGGSLQFSNLSQVNTAGGDDTVTSTGAEWTLITGGARSNGLSFLNIEKATGNGVVNGTSGSDSFQMAGTTLTDTTTGIDFMAVTRVNAGAGPNDTVLVMDAASWTLGTGDGDSVGARLGAVEFVGIETANYAAGTHTLTGSASQDNYQVAGTNSVSVNGMTFNGIATVAASGGDDQLNAAGAEVAVNGGEVARDGVNFLDLHTVTNGDVRAVSDLTAILGGVDGNFTTSELVFTGIGAVSADAAVTLAANGGSWTLTGVDQAAFSNGISFTGLDTVASSNAVLTGSVLDDDFSVASNTDPIMANAIAFTGVNTINAGGGTDTVVGPVAGAINWVSLGDQSAGYDSLVFNQIEAVEDNRANATLIATTGLDVLAAGFDKNLITLNGVAFANSAGYTTLDLQGGGDQLDLTGNSASVSSLSGLALTDGLTVVNLTTATGGAITVADSGAQNILLDANDDFTYAGINFVDAERLTATNGSQVTSTNGASLWGFSGSSALQLTGATTTEFVGFSQVTSAATDVNGGSATDSFIAGTDNLSFTLNGIGFNRAGGFAQVNLSSGQVSAAQAALAGSGNNNTLWVTNLLVTGVSDASVGALTGEAGQSEEYVVTGDQLLTVRGIDFDGLASVNAVGTADAANSSAVWTLVDASAQQAETRNITFTGLETAGGNFTALDLSSTTADLTYNGTQNRVDIAGSAIRFDSDSALTSLTGNAASVLDVSGAEIVLDNGQNVSLTGGPAVSGIVQYSNGSVLGSDVAEQLTWDGTRLTLAGGALEFTNLSQVNTAGGDDTVTSTGAEWTLITGGARSNGLSFLNIEEATGNGIVNGTSGSDSFQMAGTTLTDTTTGIDFMAVTRVNAGAGPNDTVLVMDAASWTLGTGDGDSVGARLGAVEFVGIETANYAAGTHTLTGSASQDNYQVAGTNSVSVNGMTFNGIATVAASGGDDQLNAAGAEVAVNGGEVARDGVNFLDLHTVTNGDVRAVSDLTAILGGVDGNFTTSELVFTGIGAVTADAAVTLAANGGSWTLTGVDQAAFSNGISFTGLDAVSSASVVLTGSSGGDTFSIPSENYLQANGVLFDGITDVNAGDGNDEVFGLGSWEVVGNQSAIGNGITFNAVESLSGVSKSLVLTQNADVMEIAAAGSVIVAGMTVTAENGGLTSVNMADGVDTLIARAGKDVELQSQSGTVFTDGMLISNVEVIENAAVVGSGEDDVLFVMDHDTIRVNGIDFDGYSGFDGGDGYDSVTGIAGQDWLLAGENSAINNGLLFENVELIIGLTNRLQGSAGSDTFALSANSLSANGMTVQLAGDMSTWIVDGAGATDHFNADTSTEFQLDGSEVYASGIRISNIETASSGNLLLDTSAANNVSVSADGSVSINAVHFSGLASIVGTGQDDRVEFSGPTQLTVHDSDNFTASAGAGIALSGLAQIAGNVNAFDVDQAVALLTVDQQGQVSIGTTLIDSSANSIVLALNGNANLLSLLGGSASVNGQAGALSHENFSVTGATNVHVATVESQTSGHYQVTAVGTVDVFDMHFTGVNQWSANGVSDQVSTTTLSLDGTPSGFSTQGISFNGVEAVTLSESVFAASGLADELVVQSSHSISANAMTITTSQTSGFSSIDLGGGEDRVNAGNFDLQLTGDTQKVQVAGIEFTGLETAGASSVLGSLAGNQIQYVGANSLLTDGVLIDGVSQAAFGGNLDSLDGITTITAQGNQQVRAGEMLIGGLERVNADALSVTEEGALLSLSGAGVISHSGIQYSGVMHLQGLASAQTIQATDSRSWAYQGADVVTTSGLTVSGIATFRGAESLLIEENGTSLVLSGGRVSINALDFSDLVAVTTGADDVTVKGDFQQQWQIQSDGVDASGIRFSGLAGYSAQDATVLANASVSETFTFDSGSQTLVVGGTSFGQVAVFNAQSNDVLSLTQADQIRLSETGGEYSVSDLLVSGVRSITGASLTLVGNSQSNVFLLGNQNNAVSVMDVAFSGVSHVDGAAGDNSIQGSASGNNFIVTDAGQIETAGIAFARVETVAAGNGVDSVTSANGLWRAVTSNGVLADNSARVELDSVSVLFTGIEQVAGTGTLYGADVNSQVRLESLNQLVYGSITYSGVQAFLGGSGQDSLVGPDSDLDWSLTGTSSSVTNGTNTLVFSGVESMTLGGGRDQVVFAGGSIASLVTGAGDDTVLLEAGGLANLNLGAGDDAVRVVNNSFAPLSLEGSAGQDELISAGGLNWQLSDGISQLGGYEFAGFELLTDEGSSLVLSSTAAGAFAGSGVTANGMTLNFANAENAMISLGSASGNVAFAELSLQATGPVDLVFSGSLLGIDTSSANEDISVVTQTDTTVDAINAGNGNVILTSANGNSLFFAAGGTNLTGTNVTVGTGAQPFLEIGDELNPAAINASGALSFNALTYVEPLYIGSIPASTAFAGNRTESVYGTQAAQGVKSAVQTAVEDFSQVDPAIFEAVSPYSASVDSVAGGEFRLVAGVLLPADATAAGETEEEEESDERQPAETLLLIPEEAAVPELKDGYEQSYQVIEGDTLWDIANKFLKDPFRWKELWQQNPGIKNPDKIYIGDVIKVIVIKGKAFITLGRPQPGKPDQDETGMAAVNMRPLQWVQISDEIGV</sequence>
<evidence type="ECO:0000313" key="2">
    <source>
        <dbReference type="EMBL" id="AFU98084.1"/>
    </source>
</evidence>
<dbReference type="SMART" id="SM00912">
    <property type="entry name" value="Haemagg_act"/>
    <property type="match status" value="1"/>
</dbReference>
<dbReference type="EMBL" id="CP003746">
    <property type="protein sequence ID" value="AFU98084.1"/>
    <property type="molecule type" value="Genomic_DNA"/>
</dbReference>
<keyword evidence="3" id="KW-1185">Reference proteome</keyword>
<dbReference type="InterPro" id="IPR050909">
    <property type="entry name" value="Bact_Autotransporter_VF"/>
</dbReference>
<accession>K4KG65</accession>
<gene>
    <name evidence="2" type="ordered locus">M5M_04385</name>
</gene>
<dbReference type="PANTHER" id="PTHR12338">
    <property type="entry name" value="AUTOTRANSPORTER"/>
    <property type="match status" value="1"/>
</dbReference>
<feature type="domain" description="LysM" evidence="1">
    <location>
        <begin position="4085"/>
        <end position="4133"/>
    </location>
</feature>
<dbReference type="SUPFAM" id="SSF54106">
    <property type="entry name" value="LysM domain"/>
    <property type="match status" value="1"/>
</dbReference>
<dbReference type="KEGG" id="saga:M5M_04385"/>
<dbReference type="InterPro" id="IPR036779">
    <property type="entry name" value="LysM_dom_sf"/>
</dbReference>
<dbReference type="CDD" id="cd00118">
    <property type="entry name" value="LysM"/>
    <property type="match status" value="1"/>
</dbReference>
<name>K4KG65_SIMAS</name>
<dbReference type="Pfam" id="PF01476">
    <property type="entry name" value="LysM"/>
    <property type="match status" value="1"/>
</dbReference>
<dbReference type="NCBIfam" id="TIGR01901">
    <property type="entry name" value="adhes_NPXG"/>
    <property type="match status" value="1"/>
</dbReference>
<dbReference type="SMART" id="SM00257">
    <property type="entry name" value="LysM"/>
    <property type="match status" value="1"/>
</dbReference>
<evidence type="ECO:0000313" key="3">
    <source>
        <dbReference type="Proteomes" id="UP000000466"/>
    </source>
</evidence>
<dbReference type="STRING" id="1117647.M5M_04385"/>
<dbReference type="Proteomes" id="UP000000466">
    <property type="component" value="Chromosome"/>
</dbReference>